<feature type="region of interest" description="Disordered" evidence="1">
    <location>
        <begin position="1"/>
        <end position="26"/>
    </location>
</feature>
<name>J0XDJ1_9ACTO</name>
<dbReference type="Proteomes" id="UP000004578">
    <property type="component" value="Unassembled WGS sequence"/>
</dbReference>
<feature type="transmembrane region" description="Helical" evidence="2">
    <location>
        <begin position="209"/>
        <end position="226"/>
    </location>
</feature>
<dbReference type="AlphaFoldDB" id="J0XDJ1"/>
<comment type="caution">
    <text evidence="4">The sequence shown here is derived from an EMBL/GenBank/DDBJ whole genome shotgun (WGS) entry which is preliminary data.</text>
</comment>
<dbReference type="OrthoDB" id="3651060at2"/>
<feature type="transmembrane region" description="Helical" evidence="2">
    <location>
        <begin position="681"/>
        <end position="704"/>
    </location>
</feature>
<keyword evidence="2" id="KW-1133">Transmembrane helix</keyword>
<feature type="domain" description="Transglutaminase-like" evidence="3">
    <location>
        <begin position="552"/>
        <end position="626"/>
    </location>
</feature>
<sequence>MSESIENTRKRMHRVVADEDVPPPPVPGENVAWAASAVPSGRYGNARTTRARLRSFTERLRRPSPSLPGWSVLVLAVLAAGPTLAFEPVFGNGQGLLAAGAGAAAGLAIGTAASRWRWDLLSTLAAVAAVYLLLGGYAALPQTLANGFVPTGQTLQVLVLGVWRSWKDLLTLTPPISTYSGPAVVPWITGLLAGTLSSLITIRLGRPVAGTMPMGIMGLVAIFFGPSGQEQPAWAVAAWWAVLVGWWAWAAQRQRLRLGQDVLAGRADSAPAPAARGAGGRMRSTVYAGRRVAGALTIVAAGIAVAVPVTIALSPLPGRVVGRDLVDPPLDVRTYPSPLSAFRHYSTDLKDDALITVSDLPDGQRVRIAAMDVYDGTTFGMSVAGESASEGYIPVGTAIPGRLGTASASISVTTDKLRGPWVPVLGRPENIVFTGDAADARREGLHFDQWANTALTTSPSPQMAYTVETSFVDAATDGELENLPAASFTNSDKNLPQGLEALTAKATENADGPLATARAIEHYLSDTGFYLQENSVQSRPGVRTDRLERMLKAPELIGDDEQYAALMALMLHSKGINARVVMGAYPAEGEDGHNRGGAVKLLGADLHVWVEVEFKDGMWGVFDPTPPRDRTPQTQVPKPKTVPRPQVLQPPDPPKPPVELPPNVRDQNADANKPDGASLPWGLILGGTGLFLLLAGPVIGVIVYKALRRRRRRRAEPAAALLGSWDEVVDLAADAGIWVEAGQTRQEAAWSLSRQWSGDQDIVEPNAFDLVDAPSGPNAAVIAGWTPFEQEVPTAVAIARRADIANFAHNGATREHVNAAWKDFASLRAQVRRTVGPIQRARRALSLRSVRRNAAEARRRRKERG</sequence>
<dbReference type="Gene3D" id="3.10.620.30">
    <property type="match status" value="1"/>
</dbReference>
<keyword evidence="2" id="KW-0812">Transmembrane</keyword>
<feature type="compositionally biased region" description="Pro residues" evidence="1">
    <location>
        <begin position="648"/>
        <end position="660"/>
    </location>
</feature>
<feature type="transmembrane region" description="Helical" evidence="2">
    <location>
        <begin position="232"/>
        <end position="250"/>
    </location>
</feature>
<feature type="region of interest" description="Disordered" evidence="1">
    <location>
        <begin position="621"/>
        <end position="673"/>
    </location>
</feature>
<dbReference type="RefSeq" id="WP_005869334.1">
    <property type="nucleotide sequence ID" value="NZ_AKFS01000119.1"/>
</dbReference>
<dbReference type="InterPro" id="IPR002931">
    <property type="entry name" value="Transglutaminase-like"/>
</dbReference>
<protein>
    <submittedName>
        <fullName evidence="4">Transglutaminase-like protein</fullName>
    </submittedName>
</protein>
<dbReference type="PANTHER" id="PTHR42736">
    <property type="entry name" value="PROTEIN-GLUTAMINE GAMMA-GLUTAMYLTRANSFERASE"/>
    <property type="match status" value="1"/>
</dbReference>
<reference evidence="4 5" key="1">
    <citation type="submission" date="2012-05" db="EMBL/GenBank/DDBJ databases">
        <authorList>
            <person name="Harkins D.M."/>
            <person name="Madupu R."/>
            <person name="Durkin A.S."/>
            <person name="Torralba M."/>
            <person name="Methe B."/>
            <person name="Sutton G.G."/>
            <person name="Nelson K.E."/>
        </authorList>
    </citation>
    <scope>NUCLEOTIDE SEQUENCE [LARGE SCALE GENOMIC DNA]</scope>
    <source>
        <strain evidence="4 5">F0490</strain>
    </source>
</reference>
<evidence type="ECO:0000313" key="4">
    <source>
        <dbReference type="EMBL" id="EJF46781.1"/>
    </source>
</evidence>
<dbReference type="InterPro" id="IPR038765">
    <property type="entry name" value="Papain-like_cys_pep_sf"/>
</dbReference>
<evidence type="ECO:0000256" key="2">
    <source>
        <dbReference type="SAM" id="Phobius"/>
    </source>
</evidence>
<gene>
    <name evidence="4" type="ORF">HMPREF1317_0005</name>
</gene>
<feature type="transmembrane region" description="Helical" evidence="2">
    <location>
        <begin position="120"/>
        <end position="140"/>
    </location>
</feature>
<dbReference type="InterPro" id="IPR052901">
    <property type="entry name" value="Bact_TGase-like"/>
</dbReference>
<feature type="transmembrane region" description="Helical" evidence="2">
    <location>
        <begin position="184"/>
        <end position="202"/>
    </location>
</feature>
<keyword evidence="2" id="KW-0472">Membrane</keyword>
<feature type="transmembrane region" description="Helical" evidence="2">
    <location>
        <begin position="292"/>
        <end position="313"/>
    </location>
</feature>
<organism evidence="4 5">
    <name type="scientific">Schaalia georgiae F0490</name>
    <dbReference type="NCBI Taxonomy" id="1125717"/>
    <lineage>
        <taxon>Bacteria</taxon>
        <taxon>Bacillati</taxon>
        <taxon>Actinomycetota</taxon>
        <taxon>Actinomycetes</taxon>
        <taxon>Actinomycetales</taxon>
        <taxon>Actinomycetaceae</taxon>
        <taxon>Schaalia</taxon>
    </lineage>
</organism>
<evidence type="ECO:0000256" key="1">
    <source>
        <dbReference type="SAM" id="MobiDB-lite"/>
    </source>
</evidence>
<dbReference type="EMBL" id="AKFS01000119">
    <property type="protein sequence ID" value="EJF46781.1"/>
    <property type="molecule type" value="Genomic_DNA"/>
</dbReference>
<feature type="transmembrane region" description="Helical" evidence="2">
    <location>
        <begin position="67"/>
        <end position="86"/>
    </location>
</feature>
<keyword evidence="5" id="KW-1185">Reference proteome</keyword>
<dbReference type="PANTHER" id="PTHR42736:SF1">
    <property type="entry name" value="PROTEIN-GLUTAMINE GAMMA-GLUTAMYLTRANSFERASE"/>
    <property type="match status" value="1"/>
</dbReference>
<evidence type="ECO:0000313" key="5">
    <source>
        <dbReference type="Proteomes" id="UP000004578"/>
    </source>
</evidence>
<feature type="transmembrane region" description="Helical" evidence="2">
    <location>
        <begin position="92"/>
        <end position="113"/>
    </location>
</feature>
<proteinExistence type="predicted"/>
<dbReference type="SMART" id="SM00460">
    <property type="entry name" value="TGc"/>
    <property type="match status" value="1"/>
</dbReference>
<evidence type="ECO:0000259" key="3">
    <source>
        <dbReference type="SMART" id="SM00460"/>
    </source>
</evidence>
<dbReference type="SUPFAM" id="SSF54001">
    <property type="entry name" value="Cysteine proteinases"/>
    <property type="match status" value="1"/>
</dbReference>
<dbReference type="Pfam" id="PF01841">
    <property type="entry name" value="Transglut_core"/>
    <property type="match status" value="1"/>
</dbReference>
<dbReference type="PATRIC" id="fig|1125717.3.peg.802"/>
<accession>J0XDJ1</accession>